<keyword evidence="2" id="KW-1185">Reference proteome</keyword>
<proteinExistence type="predicted"/>
<name>A0A518AY86_9BACT</name>
<organism evidence="1 2">
    <name type="scientific">Kolteria novifilia</name>
    <dbReference type="NCBI Taxonomy" id="2527975"/>
    <lineage>
        <taxon>Bacteria</taxon>
        <taxon>Pseudomonadati</taxon>
        <taxon>Planctomycetota</taxon>
        <taxon>Planctomycetia</taxon>
        <taxon>Kolteriales</taxon>
        <taxon>Kolteriaceae</taxon>
        <taxon>Kolteria</taxon>
    </lineage>
</organism>
<dbReference type="KEGG" id="knv:Pan216_05060"/>
<dbReference type="OrthoDB" id="283999at2"/>
<dbReference type="RefSeq" id="WP_145254327.1">
    <property type="nucleotide sequence ID" value="NZ_CP036279.1"/>
</dbReference>
<evidence type="ECO:0000313" key="2">
    <source>
        <dbReference type="Proteomes" id="UP000317093"/>
    </source>
</evidence>
<reference evidence="1 2" key="1">
    <citation type="submission" date="2019-02" db="EMBL/GenBank/DDBJ databases">
        <title>Deep-cultivation of Planctomycetes and their phenomic and genomic characterization uncovers novel biology.</title>
        <authorList>
            <person name="Wiegand S."/>
            <person name="Jogler M."/>
            <person name="Boedeker C."/>
            <person name="Pinto D."/>
            <person name="Vollmers J."/>
            <person name="Rivas-Marin E."/>
            <person name="Kohn T."/>
            <person name="Peeters S.H."/>
            <person name="Heuer A."/>
            <person name="Rast P."/>
            <person name="Oberbeckmann S."/>
            <person name="Bunk B."/>
            <person name="Jeske O."/>
            <person name="Meyerdierks A."/>
            <person name="Storesund J.E."/>
            <person name="Kallscheuer N."/>
            <person name="Luecker S."/>
            <person name="Lage O.M."/>
            <person name="Pohl T."/>
            <person name="Merkel B.J."/>
            <person name="Hornburger P."/>
            <person name="Mueller R.-W."/>
            <person name="Bruemmer F."/>
            <person name="Labrenz M."/>
            <person name="Spormann A.M."/>
            <person name="Op den Camp H."/>
            <person name="Overmann J."/>
            <person name="Amann R."/>
            <person name="Jetten M.S.M."/>
            <person name="Mascher T."/>
            <person name="Medema M.H."/>
            <person name="Devos D.P."/>
            <person name="Kaster A.-K."/>
            <person name="Ovreas L."/>
            <person name="Rohde M."/>
            <person name="Galperin M.Y."/>
            <person name="Jogler C."/>
        </authorList>
    </citation>
    <scope>NUCLEOTIDE SEQUENCE [LARGE SCALE GENOMIC DNA]</scope>
    <source>
        <strain evidence="1 2">Pan216</strain>
    </source>
</reference>
<dbReference type="Pfam" id="PF22011">
    <property type="entry name" value="DUF6931"/>
    <property type="match status" value="1"/>
</dbReference>
<dbReference type="AlphaFoldDB" id="A0A518AY86"/>
<dbReference type="EMBL" id="CP036279">
    <property type="protein sequence ID" value="QDU59674.1"/>
    <property type="molecule type" value="Genomic_DNA"/>
</dbReference>
<dbReference type="InterPro" id="IPR053855">
    <property type="entry name" value="DUF6931"/>
</dbReference>
<gene>
    <name evidence="1" type="ORF">Pan216_05060</name>
</gene>
<protein>
    <submittedName>
        <fullName evidence="1">Uncharacterized protein</fullName>
    </submittedName>
</protein>
<sequence length="191" mass="20794">MSHYGTELGQLVTSCQLDLDARRAIGNAVELEEALELLAERGLYFDAMKLLQKSLPLRDLVWWATLCVWGNANGGLSDVQVEGIRRVAAWVREPIHEHHQEVAVAADVLGEADPVGRLCTAASYTGCASGSTDVPEATNPTRARQLAIMALRLGRHHAFPGANRLLRAGNAFEIGRAIFATENHWDQKSAA</sequence>
<accession>A0A518AY86</accession>
<dbReference type="Proteomes" id="UP000317093">
    <property type="component" value="Chromosome"/>
</dbReference>
<evidence type="ECO:0000313" key="1">
    <source>
        <dbReference type="EMBL" id="QDU59674.1"/>
    </source>
</evidence>